<reference evidence="2 4" key="1">
    <citation type="submission" date="2015-12" db="EMBL/GenBank/DDBJ databases">
        <title>Amycolatopsis regifaucium genome sequencing and assembly.</title>
        <authorList>
            <person name="Mayilraj S."/>
        </authorList>
    </citation>
    <scope>NUCLEOTIDE SEQUENCE [LARGE SCALE GENOMIC DNA]</scope>
    <source>
        <strain evidence="2 4">GY080</strain>
    </source>
</reference>
<dbReference type="Gene3D" id="3.40.50.1820">
    <property type="entry name" value="alpha/beta hydrolase"/>
    <property type="match status" value="1"/>
</dbReference>
<dbReference type="AlphaFoldDB" id="A0A154M6X0"/>
<dbReference type="Proteomes" id="UP000186883">
    <property type="component" value="Unassembled WGS sequence"/>
</dbReference>
<dbReference type="GO" id="GO:0046464">
    <property type="term" value="P:acylglycerol catabolic process"/>
    <property type="evidence" value="ECO:0007669"/>
    <property type="project" value="TreeGrafter"/>
</dbReference>
<name>A0A154M6X0_9PSEU</name>
<dbReference type="EMBL" id="LOBU02000017">
    <property type="protein sequence ID" value="OKA05340.1"/>
    <property type="molecule type" value="Genomic_DNA"/>
</dbReference>
<keyword evidence="2" id="KW-0378">Hydrolase</keyword>
<dbReference type="OrthoDB" id="27092at2"/>
<dbReference type="GO" id="GO:0016020">
    <property type="term" value="C:membrane"/>
    <property type="evidence" value="ECO:0007669"/>
    <property type="project" value="TreeGrafter"/>
</dbReference>
<dbReference type="Pfam" id="PF12697">
    <property type="entry name" value="Abhydrolase_6"/>
    <property type="match status" value="1"/>
</dbReference>
<evidence type="ECO:0000313" key="5">
    <source>
        <dbReference type="Proteomes" id="UP000186883"/>
    </source>
</evidence>
<feature type="domain" description="AB hydrolase-1" evidence="1">
    <location>
        <begin position="16"/>
        <end position="234"/>
    </location>
</feature>
<comment type="caution">
    <text evidence="2">The sequence shown here is derived from an EMBL/GenBank/DDBJ whole genome shotgun (WGS) entry which is preliminary data.</text>
</comment>
<dbReference type="EMBL" id="LQCI01000049">
    <property type="protein sequence ID" value="KZB80371.1"/>
    <property type="molecule type" value="Genomic_DNA"/>
</dbReference>
<dbReference type="PRINTS" id="PR00111">
    <property type="entry name" value="ABHYDROLASE"/>
</dbReference>
<evidence type="ECO:0000313" key="3">
    <source>
        <dbReference type="EMBL" id="OKA05340.1"/>
    </source>
</evidence>
<sequence>METLKMRTAGTDGPTVLLLHGLGATGAVWDGLMLQPGYRWLAPDLPGHGASPRLAHYSFGSLAGAVADLLPERGPLLVIGHSLGGVVGLALASGWFGLRIDGLLAIGVKVEWSESDLAKAADMAAKPPRVFPNREDAERAFLKIAGLTGLAEADPDGIVETEGGWRLTLDPRAFAVGAPDMPGLLGAARCPVALAAGTHDPMSSVDQLRALSPASAELPGLGHNPHVEDPAVLLAFLRQFVL</sequence>
<proteinExistence type="predicted"/>
<organism evidence="2 4">
    <name type="scientific">Amycolatopsis regifaucium</name>
    <dbReference type="NCBI Taxonomy" id="546365"/>
    <lineage>
        <taxon>Bacteria</taxon>
        <taxon>Bacillati</taxon>
        <taxon>Actinomycetota</taxon>
        <taxon>Actinomycetes</taxon>
        <taxon>Pseudonocardiales</taxon>
        <taxon>Pseudonocardiaceae</taxon>
        <taxon>Amycolatopsis</taxon>
    </lineage>
</organism>
<evidence type="ECO:0000313" key="2">
    <source>
        <dbReference type="EMBL" id="KZB80371.1"/>
    </source>
</evidence>
<keyword evidence="5" id="KW-1185">Reference proteome</keyword>
<accession>A0A154M6X0</accession>
<evidence type="ECO:0000313" key="4">
    <source>
        <dbReference type="Proteomes" id="UP000076321"/>
    </source>
</evidence>
<dbReference type="InterPro" id="IPR029058">
    <property type="entry name" value="AB_hydrolase_fold"/>
</dbReference>
<dbReference type="PANTHER" id="PTHR43798:SF33">
    <property type="entry name" value="HYDROLASE, PUTATIVE (AFU_ORTHOLOGUE AFUA_2G14860)-RELATED"/>
    <property type="match status" value="1"/>
</dbReference>
<dbReference type="RefSeq" id="WP_061984417.1">
    <property type="nucleotide sequence ID" value="NZ_FOPQ01000015.1"/>
</dbReference>
<dbReference type="GO" id="GO:0047372">
    <property type="term" value="F:monoacylglycerol lipase activity"/>
    <property type="evidence" value="ECO:0007669"/>
    <property type="project" value="TreeGrafter"/>
</dbReference>
<evidence type="ECO:0000259" key="1">
    <source>
        <dbReference type="Pfam" id="PF12697"/>
    </source>
</evidence>
<dbReference type="PANTHER" id="PTHR43798">
    <property type="entry name" value="MONOACYLGLYCEROL LIPASE"/>
    <property type="match status" value="1"/>
</dbReference>
<dbReference type="SUPFAM" id="SSF53474">
    <property type="entry name" value="alpha/beta-Hydrolases"/>
    <property type="match status" value="1"/>
</dbReference>
<dbReference type="InterPro" id="IPR000073">
    <property type="entry name" value="AB_hydrolase_1"/>
</dbReference>
<dbReference type="Proteomes" id="UP000076321">
    <property type="component" value="Unassembled WGS sequence"/>
</dbReference>
<gene>
    <name evidence="3" type="ORF">ATP06_0226605</name>
    <name evidence="2" type="ORF">AVL48_12785</name>
</gene>
<reference evidence="3 5" key="2">
    <citation type="submission" date="2016-11" db="EMBL/GenBank/DDBJ databases">
        <title>Genome sequencing of Amycolatopsis regifaucium.</title>
        <authorList>
            <person name="Mayilraj S."/>
            <person name="Kaur N."/>
        </authorList>
    </citation>
    <scope>NUCLEOTIDE SEQUENCE [LARGE SCALE GENOMIC DNA]</scope>
    <source>
        <strain evidence="3 5">GY080</strain>
    </source>
</reference>
<protein>
    <submittedName>
        <fullName evidence="2">Alpha/beta hydrolase</fullName>
    </submittedName>
</protein>
<dbReference type="InterPro" id="IPR050266">
    <property type="entry name" value="AB_hydrolase_sf"/>
</dbReference>